<feature type="transmembrane region" description="Helical" evidence="4">
    <location>
        <begin position="6"/>
        <end position="27"/>
    </location>
</feature>
<evidence type="ECO:0000313" key="5">
    <source>
        <dbReference type="EMBL" id="PVD29098.1"/>
    </source>
</evidence>
<evidence type="ECO:0000256" key="1">
    <source>
        <dbReference type="ARBA" id="ARBA00010617"/>
    </source>
</evidence>
<dbReference type="EMBL" id="PZQS01000006">
    <property type="protein sequence ID" value="PVD29098.1"/>
    <property type="molecule type" value="Genomic_DNA"/>
</dbReference>
<organism evidence="5 6">
    <name type="scientific">Pomacea canaliculata</name>
    <name type="common">Golden apple snail</name>
    <dbReference type="NCBI Taxonomy" id="400727"/>
    <lineage>
        <taxon>Eukaryota</taxon>
        <taxon>Metazoa</taxon>
        <taxon>Spiralia</taxon>
        <taxon>Lophotrochozoa</taxon>
        <taxon>Mollusca</taxon>
        <taxon>Gastropoda</taxon>
        <taxon>Caenogastropoda</taxon>
        <taxon>Architaenioglossa</taxon>
        <taxon>Ampullarioidea</taxon>
        <taxon>Ampullariidae</taxon>
        <taxon>Pomacea</taxon>
    </lineage>
</organism>
<name>A0A2T7P6P4_POMCA</name>
<keyword evidence="4" id="KW-0812">Transmembrane</keyword>
<dbReference type="STRING" id="400727.A0A2T7P6P4"/>
<proteinExistence type="inferred from homology"/>
<accession>A0A2T7P6P4</accession>
<dbReference type="GO" id="GO:0005506">
    <property type="term" value="F:iron ion binding"/>
    <property type="evidence" value="ECO:0007669"/>
    <property type="project" value="InterPro"/>
</dbReference>
<dbReference type="Proteomes" id="UP000245119">
    <property type="component" value="Linkage Group LG6"/>
</dbReference>
<dbReference type="GO" id="GO:0020037">
    <property type="term" value="F:heme binding"/>
    <property type="evidence" value="ECO:0007669"/>
    <property type="project" value="InterPro"/>
</dbReference>
<dbReference type="GO" id="GO:0005737">
    <property type="term" value="C:cytoplasm"/>
    <property type="evidence" value="ECO:0007669"/>
    <property type="project" value="TreeGrafter"/>
</dbReference>
<keyword evidence="3" id="KW-0408">Iron</keyword>
<dbReference type="GO" id="GO:0006082">
    <property type="term" value="P:organic acid metabolic process"/>
    <property type="evidence" value="ECO:0007669"/>
    <property type="project" value="TreeGrafter"/>
</dbReference>
<protein>
    <recommendedName>
        <fullName evidence="7">Cytochrome P450</fullName>
    </recommendedName>
</protein>
<evidence type="ECO:0000256" key="2">
    <source>
        <dbReference type="ARBA" id="ARBA00022723"/>
    </source>
</evidence>
<comment type="similarity">
    <text evidence="1">Belongs to the cytochrome P450 family.</text>
</comment>
<dbReference type="AlphaFoldDB" id="A0A2T7P6P4"/>
<gene>
    <name evidence="5" type="ORF">C0Q70_11695</name>
</gene>
<keyword evidence="4" id="KW-1133">Transmembrane helix</keyword>
<comment type="caution">
    <text evidence="5">The sequence shown here is derived from an EMBL/GenBank/DDBJ whole genome shotgun (WGS) entry which is preliminary data.</text>
</comment>
<dbReference type="InterPro" id="IPR001128">
    <property type="entry name" value="Cyt_P450"/>
</dbReference>
<keyword evidence="6" id="KW-1185">Reference proteome</keyword>
<dbReference type="GO" id="GO:0006805">
    <property type="term" value="P:xenobiotic metabolic process"/>
    <property type="evidence" value="ECO:0007669"/>
    <property type="project" value="TreeGrafter"/>
</dbReference>
<dbReference type="Pfam" id="PF00067">
    <property type="entry name" value="p450"/>
    <property type="match status" value="3"/>
</dbReference>
<evidence type="ECO:0000256" key="4">
    <source>
        <dbReference type="SAM" id="Phobius"/>
    </source>
</evidence>
<dbReference type="SUPFAM" id="SSF48264">
    <property type="entry name" value="Cytochrome P450"/>
    <property type="match status" value="3"/>
</dbReference>
<reference evidence="5 6" key="1">
    <citation type="submission" date="2018-04" db="EMBL/GenBank/DDBJ databases">
        <title>The genome of golden apple snail Pomacea canaliculata provides insight into stress tolerance and invasive adaptation.</title>
        <authorList>
            <person name="Liu C."/>
            <person name="Liu B."/>
            <person name="Ren Y."/>
            <person name="Zhang Y."/>
            <person name="Wang H."/>
            <person name="Li S."/>
            <person name="Jiang F."/>
            <person name="Yin L."/>
            <person name="Zhang G."/>
            <person name="Qian W."/>
            <person name="Fan W."/>
        </authorList>
    </citation>
    <scope>NUCLEOTIDE SEQUENCE [LARGE SCALE GENOMIC DNA]</scope>
    <source>
        <strain evidence="5">SZHN2017</strain>
        <tissue evidence="5">Muscle</tissue>
    </source>
</reference>
<evidence type="ECO:0000313" key="6">
    <source>
        <dbReference type="Proteomes" id="UP000245119"/>
    </source>
</evidence>
<evidence type="ECO:0000256" key="3">
    <source>
        <dbReference type="ARBA" id="ARBA00023004"/>
    </source>
</evidence>
<feature type="transmembrane region" description="Helical" evidence="4">
    <location>
        <begin position="319"/>
        <end position="340"/>
    </location>
</feature>
<dbReference type="InterPro" id="IPR002401">
    <property type="entry name" value="Cyt_P450_E_grp-I"/>
</dbReference>
<dbReference type="InterPro" id="IPR050182">
    <property type="entry name" value="Cytochrome_P450_fam2"/>
</dbReference>
<dbReference type="GO" id="GO:0016712">
    <property type="term" value="F:oxidoreductase activity, acting on paired donors, with incorporation or reduction of molecular oxygen, reduced flavin or flavoprotein as one donor, and incorporation of one atom of oxygen"/>
    <property type="evidence" value="ECO:0007669"/>
    <property type="project" value="TreeGrafter"/>
</dbReference>
<dbReference type="InterPro" id="IPR036396">
    <property type="entry name" value="Cyt_P450_sf"/>
</dbReference>
<dbReference type="Gene3D" id="1.10.630.10">
    <property type="entry name" value="Cytochrome P450"/>
    <property type="match status" value="3"/>
</dbReference>
<keyword evidence="2" id="KW-0479">Metal-binding</keyword>
<keyword evidence="4" id="KW-0472">Membrane</keyword>
<dbReference type="OrthoDB" id="6081913at2759"/>
<sequence length="956" mass="108122">MLGTELLSEIPSLLLLVVLALVSLWWMSTRRPAGVPPGPGFALPLLGHLHLLKSGILSKFEIWRRQYGDVFSLYMGSQLVVVLNGYEVIKDAMVKHADAFSDRPHFSIVEKLKIRGVVDSSGPVWKAQRKTSLEILRELGMGKNILAEKIQEEVKEYIEAIAKKNGEPQDLTRITQVSVSNNICSIVFGKRFEYEDPVFKGYMQRIEENIQAAGTVAVVQTFPVFRFIPGDPFGVRKIFDNVIAILNTLIKPFIDLHVKNFDENCVDDFISAYLREIRKVQHKPSAEFINVYTTTTLSTSPLVNVHELVPRKRMMGTELLPEIPSVLLLVVVAVVSLWWLSTRRPSGVPPGPGFTLPVLGHLHLLRSDPRQTFAAWRRQYGDVFSLYMGSRLVVVLNGYKVIKDSLVKHADAFSDRPHFPVLDSIKSKGQRWNGKYFYPISFTLVLFRSYMESSKKDDLEILREFGMGKNILAEKIQEEVIEYLKALAGKKGQPQELTRMTQVSVSNNICSIVFGQRFEYEDPVFKRYMQAVDENIQGGGSVSLVQSFPILRFIPGDPFGMKKMYENISMVLNTLVKPFVDRHIKDYDENSVDDFISAYLREIRKGQQKPVAEFVNGILGRMLGTELLVETTSILLLVVLTLVSLWWLSTRRPAGVPPGPGFALPLLGHLHLLKSNPRQKFAIWRRQYGDVFSLYLGSQLVVVLNGYKVIKDALVKHADEFSDRPHVSIFDNIKSKGIGNSPGSVCKIQRQTTLEILRELGLGTNILAVNIQTEIGEYLQVIAEKQGQPMDLTRLTQVSVSNNICSIVFGKRFEYEDPVFKKYMQAVEEVVKNTGSACLAHIFPLLRLVPGDLFGIRKIFETFAIIMDSFVQPVIDQHISEYDESCANDFISAYLRETRRVQGKPLAEHINDTVYSYNLVRLVTLPSVLKQTINCSEVGPRCMKPFVKQSKRGDTR</sequence>
<dbReference type="PANTHER" id="PTHR24300:SF403">
    <property type="entry name" value="CYTOCHROME P450 306A1"/>
    <property type="match status" value="1"/>
</dbReference>
<dbReference type="PANTHER" id="PTHR24300">
    <property type="entry name" value="CYTOCHROME P450 508A4-RELATED"/>
    <property type="match status" value="1"/>
</dbReference>
<dbReference type="PRINTS" id="PR00463">
    <property type="entry name" value="EP450I"/>
</dbReference>
<evidence type="ECO:0008006" key="7">
    <source>
        <dbReference type="Google" id="ProtNLM"/>
    </source>
</evidence>
<dbReference type="GO" id="GO:0008395">
    <property type="term" value="F:steroid hydroxylase activity"/>
    <property type="evidence" value="ECO:0007669"/>
    <property type="project" value="TreeGrafter"/>
</dbReference>